<dbReference type="SUPFAM" id="SSF63562">
    <property type="entry name" value="RPB6/omega subunit-like"/>
    <property type="match status" value="1"/>
</dbReference>
<evidence type="ECO:0000256" key="9">
    <source>
        <dbReference type="ARBA" id="ARBA00048552"/>
    </source>
</evidence>
<evidence type="ECO:0000256" key="6">
    <source>
        <dbReference type="ARBA" id="ARBA00022695"/>
    </source>
</evidence>
<dbReference type="EMBL" id="DXEX01000102">
    <property type="protein sequence ID" value="HIX58945.1"/>
    <property type="molecule type" value="Genomic_DNA"/>
</dbReference>
<comment type="subunit">
    <text evidence="10">The RNAP catalytic core consists of 2 alpha, 1 beta, 1 beta' and 1 omega subunit. When a sigma factor is associated with the core the holoenzyme is formed, which can initiate transcription.</text>
</comment>
<dbReference type="Gene3D" id="3.90.940.10">
    <property type="match status" value="1"/>
</dbReference>
<dbReference type="PANTHER" id="PTHR34476">
    <property type="entry name" value="DNA-DIRECTED RNA POLYMERASE SUBUNIT OMEGA"/>
    <property type="match status" value="1"/>
</dbReference>
<keyword evidence="7 10" id="KW-0804">Transcription</keyword>
<evidence type="ECO:0000313" key="12">
    <source>
        <dbReference type="Proteomes" id="UP000886817"/>
    </source>
</evidence>
<keyword evidence="5 10" id="KW-0808">Transferase</keyword>
<dbReference type="NCBIfam" id="TIGR00690">
    <property type="entry name" value="rpoZ"/>
    <property type="match status" value="1"/>
</dbReference>
<reference evidence="11" key="2">
    <citation type="submission" date="2021-04" db="EMBL/GenBank/DDBJ databases">
        <authorList>
            <person name="Gilroy R."/>
        </authorList>
    </citation>
    <scope>NUCLEOTIDE SEQUENCE</scope>
    <source>
        <strain evidence="11">ChiSjej1B19-8411</strain>
    </source>
</reference>
<comment type="function">
    <text evidence="10">Promotes RNA polymerase assembly. Latches the N- and C-terminal regions of the beta' subunit thereby facilitating its interaction with the beta and alpha subunits.</text>
</comment>
<keyword evidence="4 10" id="KW-0240">DNA-directed RNA polymerase</keyword>
<keyword evidence="6 10" id="KW-0548">Nucleotidyltransferase</keyword>
<proteinExistence type="inferred from homology"/>
<comment type="caution">
    <text evidence="11">The sequence shown here is derived from an EMBL/GenBank/DDBJ whole genome shotgun (WGS) entry which is preliminary data.</text>
</comment>
<sequence>MIHPSYSELMEVVSKGTDTEDMPPVLKSRYSIVLATSKRAREIIAGAHPLVNPTGKKPLSIAIEELYREKVKIVADEEESQEEE</sequence>
<dbReference type="GO" id="GO:0006351">
    <property type="term" value="P:DNA-templated transcription"/>
    <property type="evidence" value="ECO:0007669"/>
    <property type="project" value="UniProtKB-UniRule"/>
</dbReference>
<organism evidence="11 12">
    <name type="scientific">Candidatus Blautia gallistercoris</name>
    <dbReference type="NCBI Taxonomy" id="2838490"/>
    <lineage>
        <taxon>Bacteria</taxon>
        <taxon>Bacillati</taxon>
        <taxon>Bacillota</taxon>
        <taxon>Clostridia</taxon>
        <taxon>Lachnospirales</taxon>
        <taxon>Lachnospiraceae</taxon>
        <taxon>Blautia</taxon>
    </lineage>
</organism>
<dbReference type="Proteomes" id="UP000886817">
    <property type="component" value="Unassembled WGS sequence"/>
</dbReference>
<evidence type="ECO:0000256" key="10">
    <source>
        <dbReference type="HAMAP-Rule" id="MF_00366"/>
    </source>
</evidence>
<comment type="catalytic activity">
    <reaction evidence="9 10">
        <text>RNA(n) + a ribonucleoside 5'-triphosphate = RNA(n+1) + diphosphate</text>
        <dbReference type="Rhea" id="RHEA:21248"/>
        <dbReference type="Rhea" id="RHEA-COMP:14527"/>
        <dbReference type="Rhea" id="RHEA-COMP:17342"/>
        <dbReference type="ChEBI" id="CHEBI:33019"/>
        <dbReference type="ChEBI" id="CHEBI:61557"/>
        <dbReference type="ChEBI" id="CHEBI:140395"/>
        <dbReference type="EC" id="2.7.7.6"/>
    </reaction>
</comment>
<evidence type="ECO:0000256" key="2">
    <source>
        <dbReference type="ARBA" id="ARBA00012418"/>
    </source>
</evidence>
<dbReference type="PANTHER" id="PTHR34476:SF1">
    <property type="entry name" value="DNA-DIRECTED RNA POLYMERASE SUBUNIT OMEGA"/>
    <property type="match status" value="1"/>
</dbReference>
<evidence type="ECO:0000256" key="3">
    <source>
        <dbReference type="ARBA" id="ARBA00013725"/>
    </source>
</evidence>
<dbReference type="AlphaFoldDB" id="A0A9D2B2N8"/>
<dbReference type="InterPro" id="IPR036161">
    <property type="entry name" value="RPB6/omega-like_sf"/>
</dbReference>
<evidence type="ECO:0000313" key="11">
    <source>
        <dbReference type="EMBL" id="HIX58945.1"/>
    </source>
</evidence>
<dbReference type="InterPro" id="IPR003716">
    <property type="entry name" value="DNA-dir_RNA_pol_omega"/>
</dbReference>
<evidence type="ECO:0000256" key="4">
    <source>
        <dbReference type="ARBA" id="ARBA00022478"/>
    </source>
</evidence>
<evidence type="ECO:0000256" key="8">
    <source>
        <dbReference type="ARBA" id="ARBA00029924"/>
    </source>
</evidence>
<evidence type="ECO:0000256" key="1">
    <source>
        <dbReference type="ARBA" id="ARBA00006711"/>
    </source>
</evidence>
<evidence type="ECO:0000256" key="5">
    <source>
        <dbReference type="ARBA" id="ARBA00022679"/>
    </source>
</evidence>
<dbReference type="InterPro" id="IPR006110">
    <property type="entry name" value="Pol_omega/Rpo6/RPB6"/>
</dbReference>
<comment type="similarity">
    <text evidence="1 10">Belongs to the RNA polymerase subunit omega family.</text>
</comment>
<dbReference type="HAMAP" id="MF_00366">
    <property type="entry name" value="RNApol_bact_RpoZ"/>
    <property type="match status" value="1"/>
</dbReference>
<protein>
    <recommendedName>
        <fullName evidence="3 10">DNA-directed RNA polymerase subunit omega</fullName>
        <shortName evidence="10">RNAP omega subunit</shortName>
        <ecNumber evidence="2 10">2.7.7.6</ecNumber>
    </recommendedName>
    <alternativeName>
        <fullName evidence="10">RNA polymerase omega subunit</fullName>
    </alternativeName>
    <alternativeName>
        <fullName evidence="8 10">Transcriptase subunit omega</fullName>
    </alternativeName>
</protein>
<accession>A0A9D2B2N8</accession>
<gene>
    <name evidence="10 11" type="primary">rpoZ</name>
    <name evidence="11" type="ORF">IAA45_04415</name>
</gene>
<dbReference type="GO" id="GO:0003899">
    <property type="term" value="F:DNA-directed RNA polymerase activity"/>
    <property type="evidence" value="ECO:0007669"/>
    <property type="project" value="UniProtKB-UniRule"/>
</dbReference>
<reference evidence="11" key="1">
    <citation type="journal article" date="2021" name="PeerJ">
        <title>Extensive microbial diversity within the chicken gut microbiome revealed by metagenomics and culture.</title>
        <authorList>
            <person name="Gilroy R."/>
            <person name="Ravi A."/>
            <person name="Getino M."/>
            <person name="Pursley I."/>
            <person name="Horton D.L."/>
            <person name="Alikhan N.F."/>
            <person name="Baker D."/>
            <person name="Gharbi K."/>
            <person name="Hall N."/>
            <person name="Watson M."/>
            <person name="Adriaenssens E.M."/>
            <person name="Foster-Nyarko E."/>
            <person name="Jarju S."/>
            <person name="Secka A."/>
            <person name="Antonio M."/>
            <person name="Oren A."/>
            <person name="Chaudhuri R.R."/>
            <person name="La Ragione R."/>
            <person name="Hildebrand F."/>
            <person name="Pallen M.J."/>
        </authorList>
    </citation>
    <scope>NUCLEOTIDE SEQUENCE</scope>
    <source>
        <strain evidence="11">ChiSjej1B19-8411</strain>
    </source>
</reference>
<dbReference type="GO" id="GO:0003677">
    <property type="term" value="F:DNA binding"/>
    <property type="evidence" value="ECO:0007669"/>
    <property type="project" value="UniProtKB-UniRule"/>
</dbReference>
<name>A0A9D2B2N8_9FIRM</name>
<dbReference type="EC" id="2.7.7.6" evidence="2 10"/>
<dbReference type="SMART" id="SM01409">
    <property type="entry name" value="RNA_pol_Rpb6"/>
    <property type="match status" value="1"/>
</dbReference>
<dbReference type="GO" id="GO:0000428">
    <property type="term" value="C:DNA-directed RNA polymerase complex"/>
    <property type="evidence" value="ECO:0007669"/>
    <property type="project" value="UniProtKB-KW"/>
</dbReference>
<evidence type="ECO:0000256" key="7">
    <source>
        <dbReference type="ARBA" id="ARBA00023163"/>
    </source>
</evidence>
<dbReference type="Pfam" id="PF01192">
    <property type="entry name" value="RNA_pol_Rpb6"/>
    <property type="match status" value="1"/>
</dbReference>